<comment type="caution">
    <text evidence="1">The sequence shown here is derived from an EMBL/GenBank/DDBJ whole genome shotgun (WGS) entry which is preliminary data.</text>
</comment>
<dbReference type="OrthoDB" id="670883at2"/>
<sequence>MSYYLAELYSPKASWLELDMKGRQAFFEKVGAGMGGLAELGIEALALGPIDATKPHAPQQSFFAIWRFPDEAALDMLLAGITATGWHGYFDTVNAAGAGTDLGGHLAQLASVPFKDKQM</sequence>
<name>A0A502BQS5_9HYPH</name>
<organism evidence="1 2">
    <name type="scientific">Brucella gallinifaecis</name>
    <dbReference type="NCBI Taxonomy" id="215590"/>
    <lineage>
        <taxon>Bacteria</taxon>
        <taxon>Pseudomonadati</taxon>
        <taxon>Pseudomonadota</taxon>
        <taxon>Alphaproteobacteria</taxon>
        <taxon>Hyphomicrobiales</taxon>
        <taxon>Brucellaceae</taxon>
        <taxon>Brucella/Ochrobactrum group</taxon>
        <taxon>Brucella</taxon>
    </lineage>
</organism>
<accession>A0A502BQS5</accession>
<dbReference type="EMBL" id="VEWJ01000005">
    <property type="protein sequence ID" value="TPF75403.1"/>
    <property type="molecule type" value="Genomic_DNA"/>
</dbReference>
<reference evidence="1 2" key="1">
    <citation type="journal article" date="2003" name="Int. J. Syst. Evol. Microbiol.">
        <title>Towards a standardized format for the description of a novel species (of an established genus): Ochrobactrum gallinifaecis sp. nov.</title>
        <authorList>
            <person name="Kampfer P."/>
            <person name="Buczolits S."/>
            <person name="Albrecht A."/>
            <person name="Busse H.J."/>
            <person name="Stackebrandt E."/>
        </authorList>
    </citation>
    <scope>NUCLEOTIDE SEQUENCE [LARGE SCALE GENOMIC DNA]</scope>
    <source>
        <strain evidence="1 2">ISO 196</strain>
    </source>
</reference>
<keyword evidence="2" id="KW-1185">Reference proteome</keyword>
<evidence type="ECO:0000313" key="2">
    <source>
        <dbReference type="Proteomes" id="UP000315388"/>
    </source>
</evidence>
<protein>
    <submittedName>
        <fullName evidence="1">Uncharacterized protein</fullName>
    </submittedName>
</protein>
<evidence type="ECO:0000313" key="1">
    <source>
        <dbReference type="EMBL" id="TPF75403.1"/>
    </source>
</evidence>
<dbReference type="RefSeq" id="WP_140904841.1">
    <property type="nucleotide sequence ID" value="NZ_JBHTMD010000013.1"/>
</dbReference>
<dbReference type="InterPro" id="IPR046724">
    <property type="entry name" value="DUF6616"/>
</dbReference>
<dbReference type="Proteomes" id="UP000315388">
    <property type="component" value="Unassembled WGS sequence"/>
</dbReference>
<dbReference type="AlphaFoldDB" id="A0A502BQS5"/>
<dbReference type="Pfam" id="PF20321">
    <property type="entry name" value="DUF6616"/>
    <property type="match status" value="1"/>
</dbReference>
<proteinExistence type="predicted"/>
<gene>
    <name evidence="1" type="ORF">FHY56_09060</name>
</gene>